<evidence type="ECO:0000256" key="5">
    <source>
        <dbReference type="ARBA" id="ARBA00022475"/>
    </source>
</evidence>
<organism evidence="11 12">
    <name type="scientific">Hyphococcus flavus</name>
    <dbReference type="NCBI Taxonomy" id="1866326"/>
    <lineage>
        <taxon>Bacteria</taxon>
        <taxon>Pseudomonadati</taxon>
        <taxon>Pseudomonadota</taxon>
        <taxon>Alphaproteobacteria</taxon>
        <taxon>Parvularculales</taxon>
        <taxon>Parvularculaceae</taxon>
        <taxon>Hyphococcus</taxon>
    </lineage>
</organism>
<keyword evidence="4" id="KW-0813">Transport</keyword>
<dbReference type="Pfam" id="PF01203">
    <property type="entry name" value="T2SSN"/>
    <property type="match status" value="1"/>
</dbReference>
<name>A0AAF0CEH1_9PROT</name>
<keyword evidence="8" id="KW-0653">Protein transport</keyword>
<comment type="subcellular location">
    <subcellularLocation>
        <location evidence="1">Cell inner membrane</location>
    </subcellularLocation>
</comment>
<evidence type="ECO:0000256" key="9">
    <source>
        <dbReference type="ARBA" id="ARBA00023136"/>
    </source>
</evidence>
<proteinExistence type="inferred from homology"/>
<reference evidence="11" key="1">
    <citation type="submission" date="2023-02" db="EMBL/GenBank/DDBJ databases">
        <title>Genome sequence of Hyphococcus flavus.</title>
        <authorList>
            <person name="Rong J.-C."/>
            <person name="Zhao Q."/>
            <person name="Yi M."/>
            <person name="Wu J.-Y."/>
        </authorList>
    </citation>
    <scope>NUCLEOTIDE SEQUENCE</scope>
    <source>
        <strain evidence="11">MCCC 1K03223</strain>
    </source>
</reference>
<evidence type="ECO:0000256" key="8">
    <source>
        <dbReference type="ARBA" id="ARBA00022927"/>
    </source>
</evidence>
<keyword evidence="5" id="KW-1003">Cell membrane</keyword>
<dbReference type="Proteomes" id="UP001214043">
    <property type="component" value="Chromosome"/>
</dbReference>
<evidence type="ECO:0000256" key="4">
    <source>
        <dbReference type="ARBA" id="ARBA00022448"/>
    </source>
</evidence>
<keyword evidence="9" id="KW-0472">Membrane</keyword>
<dbReference type="GO" id="GO:0005886">
    <property type="term" value="C:plasma membrane"/>
    <property type="evidence" value="ECO:0007669"/>
    <property type="project" value="UniProtKB-SubCell"/>
</dbReference>
<evidence type="ECO:0000256" key="7">
    <source>
        <dbReference type="ARBA" id="ARBA00022692"/>
    </source>
</evidence>
<dbReference type="GO" id="GO:0015627">
    <property type="term" value="C:type II protein secretion system complex"/>
    <property type="evidence" value="ECO:0007669"/>
    <property type="project" value="InterPro"/>
</dbReference>
<keyword evidence="12" id="KW-1185">Reference proteome</keyword>
<keyword evidence="7" id="KW-0812">Transmembrane</keyword>
<dbReference type="AlphaFoldDB" id="A0AAF0CEH1"/>
<evidence type="ECO:0000256" key="2">
    <source>
        <dbReference type="ARBA" id="ARBA00007208"/>
    </source>
</evidence>
<dbReference type="KEGG" id="hfl:PUV54_14920"/>
<evidence type="ECO:0000256" key="3">
    <source>
        <dbReference type="ARBA" id="ARBA00021563"/>
    </source>
</evidence>
<accession>A0AAF0CEH1</accession>
<keyword evidence="6" id="KW-0997">Cell inner membrane</keyword>
<dbReference type="EMBL" id="CP118166">
    <property type="protein sequence ID" value="WDI31241.1"/>
    <property type="molecule type" value="Genomic_DNA"/>
</dbReference>
<evidence type="ECO:0000256" key="1">
    <source>
        <dbReference type="ARBA" id="ARBA00004533"/>
    </source>
</evidence>
<protein>
    <recommendedName>
        <fullName evidence="3">Type II secretion system protein N</fullName>
    </recommendedName>
    <alternativeName>
        <fullName evidence="10">General secretion pathway protein N</fullName>
    </alternativeName>
</protein>
<evidence type="ECO:0000313" key="12">
    <source>
        <dbReference type="Proteomes" id="UP001214043"/>
    </source>
</evidence>
<dbReference type="RefSeq" id="WP_274493085.1">
    <property type="nucleotide sequence ID" value="NZ_CP118166.1"/>
</dbReference>
<gene>
    <name evidence="11" type="primary">gspN</name>
    <name evidence="11" type="ORF">PUV54_14920</name>
</gene>
<sequence>MTVKSNHELISRLWILLGVLSFLVTVLSQIPASVFAMFVDEDRTGLAYSNVTGTIWNGAIERLSINGVLIGQVNFKMSPISIAMLSPRVRLSARDGAVLGKGAVSVGFGSRVSFSDVHAQIDLNAVAPTGILGRPAQGIAEVSIDRLTFSQRHGCQNAQGSVWTNVLNAPARRYELPDLPLSGDMQCEEQALLVAVSGNNDRAGVDLLVRVQPDLTYEVSAVARPSEAELASALRLFGFEGDADTMTYGAAGVFKGPGT</sequence>
<dbReference type="InterPro" id="IPR022792">
    <property type="entry name" value="T2SS_protein-GspN"/>
</dbReference>
<dbReference type="GO" id="GO:0015628">
    <property type="term" value="P:protein secretion by the type II secretion system"/>
    <property type="evidence" value="ECO:0007669"/>
    <property type="project" value="InterPro"/>
</dbReference>
<comment type="similarity">
    <text evidence="2">Belongs to the GSP N family.</text>
</comment>
<evidence type="ECO:0000256" key="6">
    <source>
        <dbReference type="ARBA" id="ARBA00022519"/>
    </source>
</evidence>
<evidence type="ECO:0000256" key="10">
    <source>
        <dbReference type="ARBA" id="ARBA00030772"/>
    </source>
</evidence>
<evidence type="ECO:0000313" key="11">
    <source>
        <dbReference type="EMBL" id="WDI31241.1"/>
    </source>
</evidence>